<dbReference type="Pfam" id="PF12937">
    <property type="entry name" value="F-box-like"/>
    <property type="match status" value="1"/>
</dbReference>
<dbReference type="EMBL" id="JAAOIC020000067">
    <property type="protein sequence ID" value="KAG8034808.1"/>
    <property type="molecule type" value="Genomic_DNA"/>
</dbReference>
<feature type="compositionally biased region" description="Polar residues" evidence="1">
    <location>
        <begin position="139"/>
        <end position="151"/>
    </location>
</feature>
<feature type="domain" description="MBD" evidence="3">
    <location>
        <begin position="308"/>
        <end position="378"/>
    </location>
</feature>
<evidence type="ECO:0000259" key="3">
    <source>
        <dbReference type="PROSITE" id="PS50982"/>
    </source>
</evidence>
<dbReference type="OrthoDB" id="61560at2759"/>
<evidence type="ECO:0000313" key="4">
    <source>
        <dbReference type="EMBL" id="KAG8034808.1"/>
    </source>
</evidence>
<feature type="compositionally biased region" description="Low complexity" evidence="1">
    <location>
        <begin position="152"/>
        <end position="163"/>
    </location>
</feature>
<feature type="region of interest" description="Disordered" evidence="1">
    <location>
        <begin position="211"/>
        <end position="294"/>
    </location>
</feature>
<dbReference type="InterPro" id="IPR052283">
    <property type="entry name" value="GenomicStab_NeuMorph_Reg"/>
</dbReference>
<dbReference type="SMART" id="SM00391">
    <property type="entry name" value="MBD"/>
    <property type="match status" value="1"/>
</dbReference>
<dbReference type="Proteomes" id="UP000729913">
    <property type="component" value="Unassembled WGS sequence"/>
</dbReference>
<accession>A0A8J5QZY7</accession>
<protein>
    <recommendedName>
        <fullName evidence="6">MBD domain-containing protein</fullName>
    </recommendedName>
</protein>
<evidence type="ECO:0000313" key="5">
    <source>
        <dbReference type="Proteomes" id="UP000729913"/>
    </source>
</evidence>
<reference evidence="4" key="2">
    <citation type="submission" date="2021-04" db="EMBL/GenBank/DDBJ databases">
        <title>Genome-wide patterns of bracovirus chromosomal integration into multiple host tissues during parasitism.</title>
        <authorList>
            <person name="Chebbi M.A.C."/>
        </authorList>
    </citation>
    <scope>NUCLEOTIDE SEQUENCE</scope>
    <source>
        <tissue evidence="4">Whole body</tissue>
    </source>
</reference>
<name>A0A8J5QZY7_9HYME</name>
<sequence length="1268" mass="141244">MDVVAADVNGGNAEVTRDHSPDPGADVCKSTITGDVNTKDFKSKGKEDADNVKENQDLDQDTTQQSDAIDGKKDVKDKVGDKLVSDEVVSIKESNSAAHDSNKMDDQDKEVNGDVKGVSVSKKSIVTPVSKRKLRKVKANSTSTVESEPQDSSVVNTNSSSRTRNQKRKLSEPDNHSSDDSEDFLGFDSSEFLKPNPAVEILKRLIAQAEAEVSTPQPPAKRQKLSLSKVPPKKSELKAEDPPTETKGKKKAEKIDQSGEIAIIAAVKNNASGKSPPSAKTPVARRGMRNSHASPALSIVPKVKVPSDVTQPEYKEPFKYGWKRELVYKNESDPAKKTIEVSYYTPKGKRVRSLREVAEFLSTEELTIDNFIFTKEPTGINDPQCEIIKDEPTAASTPVNAGSAKKVVTGKRVPVPKRLSGKTSPLPAAKTLAKALPIKTKEISPPKETDVHTWTNSSSITRRTQGGTEKASPYKSKRSLKTKLQEPCSIRCAMSMGLIPSLQCRVCLCLYHPECVGHAENSVTEDYVCKNCRQDNEESRKVTITPPPLIPISMIGTETAKSLFPAIDRQSPLKAPKNLKPDNYSKNSRDSFSTNKLNTAAWYSNRDSMQRQDGSEPKPAQNIAIVNGKKFIVVPKNNAGSVQPAIRPRAPNRLSMIDDNDRINSINYPRDLENREPRVLKETMVNYSREEIRNLSNDKSRDAAVIDPDQRRNSGDQAKTDGTANLGEETRETIPVVQEVKEPAVSKEQEEMSKENLNEIVNTDEKVEKMSNEKILEMIEEKILKSSVEMAERMDVDEPNTSDEQIREAEFDGSRENFDAMEVSEQKGKENLSEKKIEENIDKESVDRTQVEVDKKKAVVPMVEVDQRQYFMATVCSGYNALTRVFQYLKVQELLRAARVCKMWRDIAVHPSLWKTVRMKNSQVTDWDGLVATLQRHGTQHLDLRKMLVAAESDSIWEKFVAVIPNVKTLVKLELCRCPVMVVEEVIKACPQLQVLTAMSIKCDWLNLNNIDNLKSCQELRLKAITGMSLYGDLTPLQNLSQLSHLSLTSVKELGKKKIEILGSLANLESLELGECSDFPSKFGTSVLCKLTKLERLRLEKGQGSCCTFDILKGVAKLEKLHQLELVNFDVKNGFDKHLANCKNIKRLLIIPTYISQSATSNNMVLGGVCELSNSLTYFVWGVTLELLRVTQLFVDQCNQMDKQVSGDSIPVRKIVEFYKSTSRHSTSTPIEETPCGCTTEDTSENINDSFPCHLETEYFRLCITVIG</sequence>
<dbReference type="PANTHER" id="PTHR15739:SF5">
    <property type="entry name" value="LD23158P"/>
    <property type="match status" value="1"/>
</dbReference>
<evidence type="ECO:0000256" key="1">
    <source>
        <dbReference type="SAM" id="MobiDB-lite"/>
    </source>
</evidence>
<feature type="compositionally biased region" description="Polar residues" evidence="1">
    <location>
        <begin position="452"/>
        <end position="467"/>
    </location>
</feature>
<feature type="domain" description="F-box" evidence="2">
    <location>
        <begin position="881"/>
        <end position="917"/>
    </location>
</feature>
<reference evidence="4" key="1">
    <citation type="submission" date="2020-03" db="EMBL/GenBank/DDBJ databases">
        <authorList>
            <person name="Chebbi M.A."/>
            <person name="Drezen J.M."/>
        </authorList>
    </citation>
    <scope>NUCLEOTIDE SEQUENCE</scope>
    <source>
        <tissue evidence="4">Whole body</tissue>
    </source>
</reference>
<feature type="compositionally biased region" description="Low complexity" evidence="1">
    <location>
        <begin position="115"/>
        <end position="124"/>
    </location>
</feature>
<feature type="compositionally biased region" description="Basic and acidic residues" evidence="1">
    <location>
        <begin position="69"/>
        <end position="85"/>
    </location>
</feature>
<organism evidence="4 5">
    <name type="scientific">Cotesia typhae</name>
    <dbReference type="NCBI Taxonomy" id="2053667"/>
    <lineage>
        <taxon>Eukaryota</taxon>
        <taxon>Metazoa</taxon>
        <taxon>Ecdysozoa</taxon>
        <taxon>Arthropoda</taxon>
        <taxon>Hexapoda</taxon>
        <taxon>Insecta</taxon>
        <taxon>Pterygota</taxon>
        <taxon>Neoptera</taxon>
        <taxon>Endopterygota</taxon>
        <taxon>Hymenoptera</taxon>
        <taxon>Apocrita</taxon>
        <taxon>Ichneumonoidea</taxon>
        <taxon>Braconidae</taxon>
        <taxon>Microgastrinae</taxon>
        <taxon>Cotesia</taxon>
    </lineage>
</organism>
<feature type="compositionally biased region" description="Basic and acidic residues" evidence="1">
    <location>
        <begin position="169"/>
        <end position="179"/>
    </location>
</feature>
<dbReference type="Pfam" id="PF01429">
    <property type="entry name" value="MBD"/>
    <property type="match status" value="1"/>
</dbReference>
<feature type="region of interest" description="Disordered" evidence="1">
    <location>
        <begin position="1"/>
        <end position="190"/>
    </location>
</feature>
<dbReference type="PANTHER" id="PTHR15739">
    <property type="entry name" value="ZINC FINGER PROTEIN"/>
    <property type="match status" value="1"/>
</dbReference>
<feature type="region of interest" description="Disordered" evidence="1">
    <location>
        <begin position="568"/>
        <end position="619"/>
    </location>
</feature>
<keyword evidence="5" id="KW-1185">Reference proteome</keyword>
<feature type="compositionally biased region" description="Basic and acidic residues" evidence="1">
    <location>
        <begin position="233"/>
        <end position="257"/>
    </location>
</feature>
<dbReference type="AlphaFoldDB" id="A0A8J5QZY7"/>
<evidence type="ECO:0000259" key="2">
    <source>
        <dbReference type="PROSITE" id="PS50181"/>
    </source>
</evidence>
<dbReference type="InterPro" id="IPR001739">
    <property type="entry name" value="Methyl_CpG_DNA-bd"/>
</dbReference>
<gene>
    <name evidence="4" type="ORF">G9C98_007884</name>
</gene>
<feature type="region of interest" description="Disordered" evidence="1">
    <location>
        <begin position="446"/>
        <end position="478"/>
    </location>
</feature>
<dbReference type="GO" id="GO:0003677">
    <property type="term" value="F:DNA binding"/>
    <property type="evidence" value="ECO:0007669"/>
    <property type="project" value="InterPro"/>
</dbReference>
<dbReference type="InterPro" id="IPR001810">
    <property type="entry name" value="F-box_dom"/>
</dbReference>
<feature type="compositionally biased region" description="Basic and acidic residues" evidence="1">
    <location>
        <begin position="691"/>
        <end position="714"/>
    </location>
</feature>
<feature type="region of interest" description="Disordered" evidence="1">
    <location>
        <begin position="691"/>
        <end position="732"/>
    </location>
</feature>
<comment type="caution">
    <text evidence="4">The sequence shown here is derived from an EMBL/GenBank/DDBJ whole genome shotgun (WGS) entry which is preliminary data.</text>
</comment>
<evidence type="ECO:0008006" key="6">
    <source>
        <dbReference type="Google" id="ProtNLM"/>
    </source>
</evidence>
<feature type="compositionally biased region" description="Polar residues" evidence="1">
    <location>
        <begin position="584"/>
        <end position="607"/>
    </location>
</feature>
<feature type="compositionally biased region" description="Basic and acidic residues" evidence="1">
    <location>
        <begin position="37"/>
        <end position="56"/>
    </location>
</feature>
<dbReference type="PROSITE" id="PS50982">
    <property type="entry name" value="MBD"/>
    <property type="match status" value="1"/>
</dbReference>
<proteinExistence type="predicted"/>
<dbReference type="PROSITE" id="PS50181">
    <property type="entry name" value="FBOX"/>
    <property type="match status" value="1"/>
</dbReference>
<feature type="compositionally biased region" description="Basic and acidic residues" evidence="1">
    <location>
        <begin position="100"/>
        <end position="113"/>
    </location>
</feature>